<dbReference type="EMBL" id="JBHSMF010000010">
    <property type="protein sequence ID" value="MFC5500151.1"/>
    <property type="molecule type" value="Genomic_DNA"/>
</dbReference>
<evidence type="ECO:0008006" key="4">
    <source>
        <dbReference type="Google" id="ProtNLM"/>
    </source>
</evidence>
<evidence type="ECO:0000256" key="1">
    <source>
        <dbReference type="SAM" id="MobiDB-lite"/>
    </source>
</evidence>
<dbReference type="RefSeq" id="WP_376852392.1">
    <property type="nucleotide sequence ID" value="NZ_JBHSMF010000010.1"/>
</dbReference>
<keyword evidence="3" id="KW-1185">Reference proteome</keyword>
<protein>
    <recommendedName>
        <fullName evidence="4">Serine protease</fullName>
    </recommendedName>
</protein>
<dbReference type="InterPro" id="IPR009003">
    <property type="entry name" value="Peptidase_S1_PA"/>
</dbReference>
<organism evidence="2 3">
    <name type="scientific">Caenimonas terrae</name>
    <dbReference type="NCBI Taxonomy" id="696074"/>
    <lineage>
        <taxon>Bacteria</taxon>
        <taxon>Pseudomonadati</taxon>
        <taxon>Pseudomonadota</taxon>
        <taxon>Betaproteobacteria</taxon>
        <taxon>Burkholderiales</taxon>
        <taxon>Comamonadaceae</taxon>
        <taxon>Caenimonas</taxon>
    </lineage>
</organism>
<sequence length="285" mass="31468">MNFALQAANGKVHDMSKNSPPHSEMDKLSSDLAGQISNAPKHFAGWYVPVFKTDPQDAPYHYGTAFGVEINDTPYLVTAAHVLAKDPNNVSDGSGVGLVFCEGQLRELSPYDQIRLTIPADGSTVDVVAVRPRSLDLRKVFSGFFKVEHVFRDNLRPNMYLAACGFPETKNRRATWAQTLAQRPYAYFGLASDDSMRVALGFNGAHFCLDFDVRWTFRNGFGGFKAPAPHGISGGPVLVVHDFGDPLRVLSPRLIGVGIETRQKMKCFVCVDLRYLLTELSRLPS</sequence>
<accession>A0ABW0NIA5</accession>
<name>A0ABW0NIA5_9BURK</name>
<evidence type="ECO:0000313" key="2">
    <source>
        <dbReference type="EMBL" id="MFC5500151.1"/>
    </source>
</evidence>
<reference evidence="3" key="1">
    <citation type="journal article" date="2019" name="Int. J. Syst. Evol. Microbiol.">
        <title>The Global Catalogue of Microorganisms (GCM) 10K type strain sequencing project: providing services to taxonomists for standard genome sequencing and annotation.</title>
        <authorList>
            <consortium name="The Broad Institute Genomics Platform"/>
            <consortium name="The Broad Institute Genome Sequencing Center for Infectious Disease"/>
            <person name="Wu L."/>
            <person name="Ma J."/>
        </authorList>
    </citation>
    <scope>NUCLEOTIDE SEQUENCE [LARGE SCALE GENOMIC DNA]</scope>
    <source>
        <strain evidence="3">CCUG 57401</strain>
    </source>
</reference>
<dbReference type="Proteomes" id="UP001596037">
    <property type="component" value="Unassembled WGS sequence"/>
</dbReference>
<evidence type="ECO:0000313" key="3">
    <source>
        <dbReference type="Proteomes" id="UP001596037"/>
    </source>
</evidence>
<gene>
    <name evidence="2" type="ORF">ACFPOE_21595</name>
</gene>
<feature type="region of interest" description="Disordered" evidence="1">
    <location>
        <begin position="6"/>
        <end position="28"/>
    </location>
</feature>
<dbReference type="SUPFAM" id="SSF50494">
    <property type="entry name" value="Trypsin-like serine proteases"/>
    <property type="match status" value="1"/>
</dbReference>
<proteinExistence type="predicted"/>
<comment type="caution">
    <text evidence="2">The sequence shown here is derived from an EMBL/GenBank/DDBJ whole genome shotgun (WGS) entry which is preliminary data.</text>
</comment>